<reference evidence="1" key="2">
    <citation type="submission" date="2020-09" db="EMBL/GenBank/DDBJ databases">
        <authorList>
            <person name="Sun Q."/>
            <person name="Zhou Y."/>
        </authorList>
    </citation>
    <scope>NUCLEOTIDE SEQUENCE</scope>
    <source>
        <strain evidence="1">CGMCC 1.16134</strain>
    </source>
</reference>
<comment type="caution">
    <text evidence="1">The sequence shown here is derived from an EMBL/GenBank/DDBJ whole genome shotgun (WGS) entry which is preliminary data.</text>
</comment>
<evidence type="ECO:0000313" key="1">
    <source>
        <dbReference type="EMBL" id="GGF97710.1"/>
    </source>
</evidence>
<proteinExistence type="predicted"/>
<dbReference type="EMBL" id="BMKR01000026">
    <property type="protein sequence ID" value="GGF97710.1"/>
    <property type="molecule type" value="Genomic_DNA"/>
</dbReference>
<sequence>MLNAIAPLDKVGELGTTIKKKATSFKPGRLFLVGDPKTHTRDSLVSSPSTRTAIGAQDNRSLKEVSTSVLMPEN</sequence>
<reference evidence="1" key="1">
    <citation type="journal article" date="2014" name="Int. J. Syst. Evol. Microbiol.">
        <title>Complete genome sequence of Corynebacterium casei LMG S-19264T (=DSM 44701T), isolated from a smear-ripened cheese.</title>
        <authorList>
            <consortium name="US DOE Joint Genome Institute (JGI-PGF)"/>
            <person name="Walter F."/>
            <person name="Albersmeier A."/>
            <person name="Kalinowski J."/>
            <person name="Ruckert C."/>
        </authorList>
    </citation>
    <scope>NUCLEOTIDE SEQUENCE</scope>
    <source>
        <strain evidence="1">CGMCC 1.16134</strain>
    </source>
</reference>
<protein>
    <submittedName>
        <fullName evidence="1">Uncharacterized protein</fullName>
    </submittedName>
</protein>
<evidence type="ECO:0000313" key="2">
    <source>
        <dbReference type="Proteomes" id="UP000637643"/>
    </source>
</evidence>
<name>A0A917CTY1_9BACL</name>
<gene>
    <name evidence="1" type="ORF">GCM10010912_48020</name>
</gene>
<keyword evidence="2" id="KW-1185">Reference proteome</keyword>
<dbReference type="AlphaFoldDB" id="A0A917CTY1"/>
<accession>A0A917CTY1</accession>
<organism evidence="1 2">
    <name type="scientific">Paenibacillus albidus</name>
    <dbReference type="NCBI Taxonomy" id="2041023"/>
    <lineage>
        <taxon>Bacteria</taxon>
        <taxon>Bacillati</taxon>
        <taxon>Bacillota</taxon>
        <taxon>Bacilli</taxon>
        <taxon>Bacillales</taxon>
        <taxon>Paenibacillaceae</taxon>
        <taxon>Paenibacillus</taxon>
    </lineage>
</organism>
<dbReference type="Proteomes" id="UP000637643">
    <property type="component" value="Unassembled WGS sequence"/>
</dbReference>